<gene>
    <name evidence="1" type="ORF">KN815_07870</name>
</gene>
<dbReference type="Proteomes" id="UP000720508">
    <property type="component" value="Unassembled WGS sequence"/>
</dbReference>
<proteinExistence type="predicted"/>
<reference evidence="1 2" key="1">
    <citation type="submission" date="2021-06" db="EMBL/GenBank/DDBJ databases">
        <authorList>
            <person name="Pan X."/>
        </authorList>
    </citation>
    <scope>NUCLEOTIDE SEQUENCE [LARGE SCALE GENOMIC DNA]</scope>
    <source>
        <strain evidence="1 2">4503</strain>
    </source>
</reference>
<name>A0ABS6CAU3_9ACTN</name>
<evidence type="ECO:0000313" key="2">
    <source>
        <dbReference type="Proteomes" id="UP000720508"/>
    </source>
</evidence>
<comment type="caution">
    <text evidence="1">The sequence shown here is derived from an EMBL/GenBank/DDBJ whole genome shotgun (WGS) entry which is preliminary data.</text>
</comment>
<feature type="non-terminal residue" evidence="1">
    <location>
        <position position="92"/>
    </location>
</feature>
<dbReference type="EMBL" id="JAHLEM010000063">
    <property type="protein sequence ID" value="MBU3863998.1"/>
    <property type="molecule type" value="Genomic_DNA"/>
</dbReference>
<sequence length="92" mass="10413">MEQTDMQCLSRLPERVREALFGRRTPGKHSRAYVAPPVHAARVSAPAIEPRALDGHALAMARPYPVAYEKRQEQQRHPQRTRALMLTTVGID</sequence>
<accession>A0ABS6CAU3</accession>
<keyword evidence="2" id="KW-1185">Reference proteome</keyword>
<protein>
    <recommendedName>
        <fullName evidence="3">Transposase</fullName>
    </recommendedName>
</protein>
<evidence type="ECO:0008006" key="3">
    <source>
        <dbReference type="Google" id="ProtNLM"/>
    </source>
</evidence>
<organism evidence="1 2">
    <name type="scientific">Streptomyces niphimycinicus</name>
    <dbReference type="NCBI Taxonomy" id="2842201"/>
    <lineage>
        <taxon>Bacteria</taxon>
        <taxon>Bacillati</taxon>
        <taxon>Actinomycetota</taxon>
        <taxon>Actinomycetes</taxon>
        <taxon>Kitasatosporales</taxon>
        <taxon>Streptomycetaceae</taxon>
        <taxon>Streptomyces</taxon>
    </lineage>
</organism>
<evidence type="ECO:0000313" key="1">
    <source>
        <dbReference type="EMBL" id="MBU3863998.1"/>
    </source>
</evidence>